<evidence type="ECO:0000259" key="3">
    <source>
        <dbReference type="Pfam" id="PF14529"/>
    </source>
</evidence>
<dbReference type="SUPFAM" id="SSF56219">
    <property type="entry name" value="DNase I-like"/>
    <property type="match status" value="1"/>
</dbReference>
<feature type="region of interest" description="Disordered" evidence="2">
    <location>
        <begin position="1"/>
        <end position="39"/>
    </location>
</feature>
<evidence type="ECO:0000313" key="5">
    <source>
        <dbReference type="Proteomes" id="UP000740926"/>
    </source>
</evidence>
<feature type="domain" description="Endonuclease/exonuclease/phosphatase" evidence="3">
    <location>
        <begin position="337"/>
        <end position="453"/>
    </location>
</feature>
<accession>A0A9P6ZAW0</accession>
<keyword evidence="1" id="KW-0175">Coiled coil</keyword>
<feature type="coiled-coil region" evidence="1">
    <location>
        <begin position="45"/>
        <end position="86"/>
    </location>
</feature>
<organism evidence="4 5">
    <name type="scientific">Rhizopus delemar</name>
    <dbReference type="NCBI Taxonomy" id="936053"/>
    <lineage>
        <taxon>Eukaryota</taxon>
        <taxon>Fungi</taxon>
        <taxon>Fungi incertae sedis</taxon>
        <taxon>Mucoromycota</taxon>
        <taxon>Mucoromycotina</taxon>
        <taxon>Mucoromycetes</taxon>
        <taxon>Mucorales</taxon>
        <taxon>Mucorineae</taxon>
        <taxon>Rhizopodaceae</taxon>
        <taxon>Rhizopus</taxon>
    </lineage>
</organism>
<name>A0A9P6ZAW0_9FUNG</name>
<dbReference type="Pfam" id="PF14529">
    <property type="entry name" value="Exo_endo_phos_2"/>
    <property type="match status" value="1"/>
</dbReference>
<reference evidence="4 5" key="1">
    <citation type="journal article" date="2020" name="Microb. Genom.">
        <title>Genetic diversity of clinical and environmental Mucorales isolates obtained from an investigation of mucormycosis cases among solid organ transplant recipients.</title>
        <authorList>
            <person name="Nguyen M.H."/>
            <person name="Kaul D."/>
            <person name="Muto C."/>
            <person name="Cheng S.J."/>
            <person name="Richter R.A."/>
            <person name="Bruno V.M."/>
            <person name="Liu G."/>
            <person name="Beyhan S."/>
            <person name="Sundermann A.J."/>
            <person name="Mounaud S."/>
            <person name="Pasculle A.W."/>
            <person name="Nierman W.C."/>
            <person name="Driscoll E."/>
            <person name="Cumbie R."/>
            <person name="Clancy C.J."/>
            <person name="Dupont C.L."/>
        </authorList>
    </citation>
    <scope>NUCLEOTIDE SEQUENCE [LARGE SCALE GENOMIC DNA]</scope>
    <source>
        <strain evidence="4 5">GL24</strain>
    </source>
</reference>
<keyword evidence="5" id="KW-1185">Reference proteome</keyword>
<evidence type="ECO:0000256" key="1">
    <source>
        <dbReference type="SAM" id="Coils"/>
    </source>
</evidence>
<proteinExistence type="predicted"/>
<evidence type="ECO:0000256" key="2">
    <source>
        <dbReference type="SAM" id="MobiDB-lite"/>
    </source>
</evidence>
<dbReference type="EMBL" id="JAANIU010000195">
    <property type="protein sequence ID" value="KAG1574222.1"/>
    <property type="molecule type" value="Genomic_DNA"/>
</dbReference>
<gene>
    <name evidence="4" type="ORF">G6F50_002146</name>
</gene>
<dbReference type="Proteomes" id="UP000740926">
    <property type="component" value="Unassembled WGS sequence"/>
</dbReference>
<evidence type="ECO:0000313" key="4">
    <source>
        <dbReference type="EMBL" id="KAG1574222.1"/>
    </source>
</evidence>
<dbReference type="Gene3D" id="3.60.10.10">
    <property type="entry name" value="Endonuclease/exonuclease/phosphatase"/>
    <property type="match status" value="1"/>
</dbReference>
<dbReference type="AlphaFoldDB" id="A0A9P6ZAW0"/>
<protein>
    <recommendedName>
        <fullName evidence="3">Endonuclease/exonuclease/phosphatase domain-containing protein</fullName>
    </recommendedName>
</protein>
<dbReference type="GO" id="GO:0003824">
    <property type="term" value="F:catalytic activity"/>
    <property type="evidence" value="ECO:0007669"/>
    <property type="project" value="InterPro"/>
</dbReference>
<dbReference type="InterPro" id="IPR036691">
    <property type="entry name" value="Endo/exonu/phosph_ase_sf"/>
</dbReference>
<dbReference type="InterPro" id="IPR005135">
    <property type="entry name" value="Endo/exonuclease/phosphatase"/>
</dbReference>
<sequence>MLNIVNSIQPAPANTHTSMNPEFSGSFQGATSSQVTKIDNSQTDSQSLLNMIQLLTKELASARTEIERLRVQTAYLQEQLNQQNNTSNPTNHLSSSEFPPLQNTATALLSSTLWHQPEKLQVPVGQIRSHLRKLDINNNRIIDIHYHDRNIVALLIHNDYEDELRQQLQRFKVTIKEDFNPCDHEVLRDPKYADCTPAEREDLAFMHHCNRIERAPQYIRTPVKFAVARLHMSPITITLFNATGLAKQAISPILHLAQSSSVLLITETWLLPPNKYPTHWKQFHTYGIKLQPLATKGHQGISLLINPICPYHVHYLPNDDDMSISQYKLSFIIADTLVHCVYLPPSLDNQVVSQVLDSLPHTAPDVKHTILCGGFNARIGPYTGDSSTNPRGTTIYRWLQERNFILWNQRLAYGKPTFIAHQGSSMIDFFMSDTELCNPSLTIREDLSLDSAHKIMSFSYHPNILPETHSQQPRTTWKLTKLQDSKTRNQYIQSFQNAANNISMSIENNKQQPHNQQSARDFIEKLNDVIFQAIYISLDNICRCICQQTDPLENF</sequence>
<comment type="caution">
    <text evidence="4">The sequence shown here is derived from an EMBL/GenBank/DDBJ whole genome shotgun (WGS) entry which is preliminary data.</text>
</comment>